<evidence type="ECO:0000313" key="1">
    <source>
        <dbReference type="EMBL" id="MES5150834.1"/>
    </source>
</evidence>
<keyword evidence="2" id="KW-1185">Reference proteome</keyword>
<proteinExistence type="predicted"/>
<organism evidence="1 2">
    <name type="scientific">Lactobacillus crispatus</name>
    <dbReference type="NCBI Taxonomy" id="47770"/>
    <lineage>
        <taxon>Bacteria</taxon>
        <taxon>Bacillati</taxon>
        <taxon>Bacillota</taxon>
        <taxon>Bacilli</taxon>
        <taxon>Lactobacillales</taxon>
        <taxon>Lactobacillaceae</taxon>
        <taxon>Lactobacillus</taxon>
    </lineage>
</organism>
<evidence type="ECO:0000313" key="2">
    <source>
        <dbReference type="Proteomes" id="UP001434419"/>
    </source>
</evidence>
<protein>
    <submittedName>
        <fullName evidence="1">Phage minor capsid protein</fullName>
    </submittedName>
</protein>
<reference evidence="1" key="1">
    <citation type="submission" date="2024-06" db="EMBL/GenBank/DDBJ databases">
        <title>Vaginal Lactobacillus fatty acid response mechanisms reveal a metabolite-targeted strategy for bacterial vaginosis treatment.</title>
        <authorList>
            <person name="Zhu M."/>
            <person name="Blainey P.C."/>
            <person name="Bloom S.M."/>
            <person name="Kwon D.S."/>
        </authorList>
    </citation>
    <scope>NUCLEOTIDE SEQUENCE</scope>
    <source>
        <strain evidence="1">194_F1_1</strain>
    </source>
</reference>
<dbReference type="EMBL" id="JBETVU010000012">
    <property type="protein sequence ID" value="MES5150834.1"/>
    <property type="molecule type" value="Genomic_DNA"/>
</dbReference>
<dbReference type="InterPro" id="IPR009319">
    <property type="entry name" value="Phage_A118_VSP1"/>
</dbReference>
<accession>A0ABV2BC74</accession>
<gene>
    <name evidence="1" type="ORF">ABVC42_13340</name>
</gene>
<dbReference type="Pfam" id="PF06152">
    <property type="entry name" value="Phage_min_cap2"/>
    <property type="match status" value="1"/>
</dbReference>
<comment type="caution">
    <text evidence="1">The sequence shown here is derived from an EMBL/GenBank/DDBJ whole genome shotgun (WGS) entry which is preliminary data.</text>
</comment>
<dbReference type="Proteomes" id="UP001434419">
    <property type="component" value="Unassembled WGS sequence"/>
</dbReference>
<name>A0ABV2BC74_9LACO</name>
<sequence>MTDQEITQAQMMEKASNIADYYAYTEQQMFYILIDSFKKTRPELMNAEKDPQKIMEWRLKALSELGGLTDKVINLISRSSGYSKRAIYDLIEKDGLKVTKQFNRKLAKTLKKPVHDVSLQSRAIINSYVNQTMRGVDNYVNQTLLTRNYSKNAAAKTYQEIVNKTVNDVIVGKKPPQRALMDNIYQWRDKGMSSALIDKAGHEWSLEGYTRTVIQSTTSRVYNDLRINSMQEFDSVLCVMSSHPAARPACAPIQGKVVCIVPTSDPRYKKGYPSIYDYGYGTPAGTQGVNCGHALWAYVEGVSHNYQKQYDPKEAVAKMKVQQKQRYYERGVRKNKRKLELAKRAGDADGISKYSAGVRGYQAKLRKIVKDHDFLARQYSREQIAKEK</sequence>
<dbReference type="RefSeq" id="WP_224061563.1">
    <property type="nucleotide sequence ID" value="NZ_CP083389.1"/>
</dbReference>